<reference evidence="2 3" key="1">
    <citation type="submission" date="2018-06" db="EMBL/GenBank/DDBJ databases">
        <authorList>
            <consortium name="Pathogen Informatics"/>
            <person name="Doyle S."/>
        </authorList>
    </citation>
    <scope>NUCLEOTIDE SEQUENCE [LARGE SCALE GENOMIC DNA]</scope>
    <source>
        <strain evidence="2 3">NCTC9381</strain>
    </source>
</reference>
<keyword evidence="1" id="KW-0472">Membrane</keyword>
<protein>
    <recommendedName>
        <fullName evidence="4">DUF2975 domain-containing protein</fullName>
    </recommendedName>
</protein>
<dbReference type="RefSeq" id="WP_033759772.1">
    <property type="nucleotide sequence ID" value="NZ_CP077366.1"/>
</dbReference>
<dbReference type="Proteomes" id="UP000254640">
    <property type="component" value="Unassembled WGS sequence"/>
</dbReference>
<keyword evidence="1" id="KW-0812">Transmembrane</keyword>
<name>A0A379AL43_ENTAG</name>
<organism evidence="2 3">
    <name type="scientific">Enterobacter agglomerans</name>
    <name type="common">Erwinia herbicola</name>
    <name type="synonym">Pantoea agglomerans</name>
    <dbReference type="NCBI Taxonomy" id="549"/>
    <lineage>
        <taxon>Bacteria</taxon>
        <taxon>Pseudomonadati</taxon>
        <taxon>Pseudomonadota</taxon>
        <taxon>Gammaproteobacteria</taxon>
        <taxon>Enterobacterales</taxon>
        <taxon>Erwiniaceae</taxon>
        <taxon>Pantoea</taxon>
        <taxon>Pantoea agglomerans group</taxon>
    </lineage>
</organism>
<dbReference type="EMBL" id="UGSO01000001">
    <property type="protein sequence ID" value="SUB18604.1"/>
    <property type="molecule type" value="Genomic_DNA"/>
</dbReference>
<evidence type="ECO:0000313" key="3">
    <source>
        <dbReference type="Proteomes" id="UP000254640"/>
    </source>
</evidence>
<evidence type="ECO:0008006" key="4">
    <source>
        <dbReference type="Google" id="ProtNLM"/>
    </source>
</evidence>
<sequence>MAKHVLSLFIKLALFTVIMLFVAKEVPYDGLVDSITALFDFQSALNVTHFILGEPDLEAWESLRDYFSILINTLISIPVMSAIITLFNGLTHKVNPSCLPKEWAFSTVRRLIKIIIFVMLLWLFVRFVPYQAVFPDIEKFSDVAMAALMAFNLILAIFCYYFIMKKCTFKRSL</sequence>
<evidence type="ECO:0000256" key="1">
    <source>
        <dbReference type="SAM" id="Phobius"/>
    </source>
</evidence>
<proteinExistence type="predicted"/>
<dbReference type="AlphaFoldDB" id="A0A379AL43"/>
<feature type="transmembrane region" description="Helical" evidence="1">
    <location>
        <begin position="143"/>
        <end position="163"/>
    </location>
</feature>
<feature type="transmembrane region" description="Helical" evidence="1">
    <location>
        <begin position="111"/>
        <end position="131"/>
    </location>
</feature>
<feature type="transmembrane region" description="Helical" evidence="1">
    <location>
        <begin position="5"/>
        <end position="23"/>
    </location>
</feature>
<gene>
    <name evidence="2" type="ORF">NCTC9381_04567</name>
</gene>
<accession>A0A379AL43</accession>
<dbReference type="GeneID" id="66823525"/>
<feature type="transmembrane region" description="Helical" evidence="1">
    <location>
        <begin position="66"/>
        <end position="90"/>
    </location>
</feature>
<keyword evidence="3" id="KW-1185">Reference proteome</keyword>
<keyword evidence="1" id="KW-1133">Transmembrane helix</keyword>
<evidence type="ECO:0000313" key="2">
    <source>
        <dbReference type="EMBL" id="SUB18604.1"/>
    </source>
</evidence>